<evidence type="ECO:0000313" key="4">
    <source>
        <dbReference type="Proteomes" id="UP001501475"/>
    </source>
</evidence>
<feature type="transmembrane region" description="Helical" evidence="2">
    <location>
        <begin position="40"/>
        <end position="65"/>
    </location>
</feature>
<sequence>MSTVRELLEQAVEDDEFVPPGPSLYAVAARRRRRALGARIAGGGAVATLVAGGVGLAGAGMMPFFGGSTTMAAASGSGSTGSMPELPACVQAQLRTMNTNVKRYGQSAVVVDIPSTKVPLVDGISAGTGWDGVRTVQVLRPNPGMTPPTTFKLWDGVTPDTDLAPGRHLVTVFLDASPKVPGGTYGEPVWGFNVTNFPVSGDSVVVTCANGTQVALKLDLAATTWLAPDAPIDPPPTVPAGGSTPWLPGASPA</sequence>
<evidence type="ECO:0000313" key="3">
    <source>
        <dbReference type="EMBL" id="GAA1767303.1"/>
    </source>
</evidence>
<keyword evidence="2" id="KW-0472">Membrane</keyword>
<dbReference type="Proteomes" id="UP001501475">
    <property type="component" value="Unassembled WGS sequence"/>
</dbReference>
<evidence type="ECO:0000256" key="2">
    <source>
        <dbReference type="SAM" id="Phobius"/>
    </source>
</evidence>
<organism evidence="3 4">
    <name type="scientific">Nostocoides vanveenii</name>
    <dbReference type="NCBI Taxonomy" id="330835"/>
    <lineage>
        <taxon>Bacteria</taxon>
        <taxon>Bacillati</taxon>
        <taxon>Actinomycetota</taxon>
        <taxon>Actinomycetes</taxon>
        <taxon>Micrococcales</taxon>
        <taxon>Intrasporangiaceae</taxon>
        <taxon>Nostocoides</taxon>
    </lineage>
</organism>
<evidence type="ECO:0000256" key="1">
    <source>
        <dbReference type="SAM" id="MobiDB-lite"/>
    </source>
</evidence>
<name>A0ABN2KVH9_9MICO</name>
<dbReference type="RefSeq" id="WP_344067386.1">
    <property type="nucleotide sequence ID" value="NZ_BAAAPN010000057.1"/>
</dbReference>
<keyword evidence="4" id="KW-1185">Reference proteome</keyword>
<dbReference type="EMBL" id="BAAAPN010000057">
    <property type="protein sequence ID" value="GAA1767303.1"/>
    <property type="molecule type" value="Genomic_DNA"/>
</dbReference>
<accession>A0ABN2KVH9</accession>
<reference evidence="3 4" key="1">
    <citation type="journal article" date="2019" name="Int. J. Syst. Evol. Microbiol.">
        <title>The Global Catalogue of Microorganisms (GCM) 10K type strain sequencing project: providing services to taxonomists for standard genome sequencing and annotation.</title>
        <authorList>
            <consortium name="The Broad Institute Genomics Platform"/>
            <consortium name="The Broad Institute Genome Sequencing Center for Infectious Disease"/>
            <person name="Wu L."/>
            <person name="Ma J."/>
        </authorList>
    </citation>
    <scope>NUCLEOTIDE SEQUENCE [LARGE SCALE GENOMIC DNA]</scope>
    <source>
        <strain evidence="3 4">JCM 15591</strain>
    </source>
</reference>
<protein>
    <submittedName>
        <fullName evidence="3">Uncharacterized protein</fullName>
    </submittedName>
</protein>
<proteinExistence type="predicted"/>
<comment type="caution">
    <text evidence="3">The sequence shown here is derived from an EMBL/GenBank/DDBJ whole genome shotgun (WGS) entry which is preliminary data.</text>
</comment>
<keyword evidence="2" id="KW-1133">Transmembrane helix</keyword>
<keyword evidence="2" id="KW-0812">Transmembrane</keyword>
<feature type="region of interest" description="Disordered" evidence="1">
    <location>
        <begin position="231"/>
        <end position="253"/>
    </location>
</feature>
<gene>
    <name evidence="3" type="ORF">GCM10009810_27540</name>
</gene>